<dbReference type="Gene3D" id="3.40.50.1400">
    <property type="match status" value="2"/>
</dbReference>
<dbReference type="CDD" id="cd03411">
    <property type="entry name" value="Ferrochelatase_N"/>
    <property type="match status" value="1"/>
</dbReference>
<keyword evidence="2 7" id="KW-0408">Iron</keyword>
<name>A0A1B9F5L8_9BACT</name>
<dbReference type="EMBL" id="MAGO01000006">
    <property type="protein sequence ID" value="OCC15229.1"/>
    <property type="molecule type" value="Genomic_DNA"/>
</dbReference>
<organism evidence="9 10">
    <name type="scientific">Dissulfuribacter thermophilus</name>
    <dbReference type="NCBI Taxonomy" id="1156395"/>
    <lineage>
        <taxon>Bacteria</taxon>
        <taxon>Pseudomonadati</taxon>
        <taxon>Thermodesulfobacteriota</taxon>
        <taxon>Dissulfuribacteria</taxon>
        <taxon>Dissulfuribacterales</taxon>
        <taxon>Dissulfuribacteraceae</taxon>
        <taxon>Dissulfuribacter</taxon>
    </lineage>
</organism>
<dbReference type="Proteomes" id="UP000093080">
    <property type="component" value="Unassembled WGS sequence"/>
</dbReference>
<keyword evidence="4 7" id="KW-0456">Lyase</keyword>
<dbReference type="CDD" id="cd00419">
    <property type="entry name" value="Ferrochelatase_C"/>
    <property type="match status" value="1"/>
</dbReference>
<evidence type="ECO:0000256" key="7">
    <source>
        <dbReference type="HAMAP-Rule" id="MF_00323"/>
    </source>
</evidence>
<comment type="catalytic activity">
    <reaction evidence="7 8">
        <text>heme b + 2 H(+) = protoporphyrin IX + Fe(2+)</text>
        <dbReference type="Rhea" id="RHEA:22584"/>
        <dbReference type="ChEBI" id="CHEBI:15378"/>
        <dbReference type="ChEBI" id="CHEBI:29033"/>
        <dbReference type="ChEBI" id="CHEBI:57306"/>
        <dbReference type="ChEBI" id="CHEBI:60344"/>
        <dbReference type="EC" id="4.98.1.1"/>
    </reaction>
</comment>
<proteinExistence type="inferred from homology"/>
<keyword evidence="5 7" id="KW-0627">Porphyrin biosynthesis</keyword>
<evidence type="ECO:0000313" key="10">
    <source>
        <dbReference type="Proteomes" id="UP000093080"/>
    </source>
</evidence>
<dbReference type="InterPro" id="IPR033644">
    <property type="entry name" value="Ferrochelatase_C"/>
</dbReference>
<comment type="pathway">
    <text evidence="7 8">Porphyrin-containing compound metabolism; protoheme biosynthesis; protoheme from protoporphyrin-IX: step 1/1.</text>
</comment>
<dbReference type="SUPFAM" id="SSF53800">
    <property type="entry name" value="Chelatase"/>
    <property type="match status" value="1"/>
</dbReference>
<dbReference type="InterPro" id="IPR033659">
    <property type="entry name" value="Ferrochelatase_N"/>
</dbReference>
<dbReference type="PATRIC" id="fig|1156395.6.peg.1365"/>
<evidence type="ECO:0000256" key="2">
    <source>
        <dbReference type="ARBA" id="ARBA00023004"/>
    </source>
</evidence>
<feature type="binding site" evidence="7">
    <location>
        <position position="264"/>
    </location>
    <ligand>
        <name>Fe(2+)</name>
        <dbReference type="ChEBI" id="CHEBI:29033"/>
    </ligand>
</feature>
<keyword evidence="7" id="KW-0479">Metal-binding</keyword>
<dbReference type="UniPathway" id="UPA00252">
    <property type="reaction ID" value="UER00325"/>
</dbReference>
<comment type="similarity">
    <text evidence="1 7 8">Belongs to the ferrochelatase family.</text>
</comment>
<evidence type="ECO:0000256" key="8">
    <source>
        <dbReference type="RuleBase" id="RU000607"/>
    </source>
</evidence>
<dbReference type="PANTHER" id="PTHR11108:SF1">
    <property type="entry name" value="FERROCHELATASE, MITOCHONDRIAL"/>
    <property type="match status" value="1"/>
</dbReference>
<keyword evidence="7 8" id="KW-0963">Cytoplasm</keyword>
<dbReference type="Pfam" id="PF00762">
    <property type="entry name" value="Ferrochelatase"/>
    <property type="match status" value="1"/>
</dbReference>
<evidence type="ECO:0000256" key="4">
    <source>
        <dbReference type="ARBA" id="ARBA00023239"/>
    </source>
</evidence>
<dbReference type="STRING" id="1156395.DBT_1352"/>
<keyword evidence="3 7" id="KW-0350">Heme biosynthesis</keyword>
<dbReference type="GO" id="GO:0005737">
    <property type="term" value="C:cytoplasm"/>
    <property type="evidence" value="ECO:0007669"/>
    <property type="project" value="UniProtKB-SubCell"/>
</dbReference>
<comment type="subcellular location">
    <subcellularLocation>
        <location evidence="7 8">Cytoplasm</location>
    </subcellularLocation>
</comment>
<accession>A0A1B9F5L8</accession>
<dbReference type="PANTHER" id="PTHR11108">
    <property type="entry name" value="FERROCHELATASE"/>
    <property type="match status" value="1"/>
</dbReference>
<evidence type="ECO:0000256" key="5">
    <source>
        <dbReference type="ARBA" id="ARBA00023244"/>
    </source>
</evidence>
<dbReference type="NCBIfam" id="TIGR00109">
    <property type="entry name" value="hemH"/>
    <property type="match status" value="1"/>
</dbReference>
<comment type="caution">
    <text evidence="9">The sequence shown here is derived from an EMBL/GenBank/DDBJ whole genome shotgun (WGS) entry which is preliminary data.</text>
</comment>
<feature type="binding site" evidence="7">
    <location>
        <position position="186"/>
    </location>
    <ligand>
        <name>Fe(2+)</name>
        <dbReference type="ChEBI" id="CHEBI:29033"/>
    </ligand>
</feature>
<dbReference type="InterPro" id="IPR001015">
    <property type="entry name" value="Ferrochelatase"/>
</dbReference>
<dbReference type="AlphaFoldDB" id="A0A1B9F5L8"/>
<dbReference type="GO" id="GO:0004325">
    <property type="term" value="F:ferrochelatase activity"/>
    <property type="evidence" value="ECO:0007669"/>
    <property type="project" value="UniProtKB-UniRule"/>
</dbReference>
<dbReference type="HAMAP" id="MF_00323">
    <property type="entry name" value="Ferrochelatase"/>
    <property type="match status" value="1"/>
</dbReference>
<reference evidence="9 10" key="1">
    <citation type="submission" date="2016-06" db="EMBL/GenBank/DDBJ databases">
        <title>Respiratory ammonification of nitrate coupled to the oxidation of elemental sulfur in deep-sea autotrophic thermophilic bacteria.</title>
        <authorList>
            <person name="Slobodkina G.B."/>
            <person name="Mardanov A.V."/>
            <person name="Ravin N.V."/>
            <person name="Frolova A.A."/>
            <person name="Viryasiv M.B."/>
            <person name="Chernyh N.A."/>
            <person name="Bonch-Osmolovskaya E.A."/>
            <person name="Slobodkin A.I."/>
        </authorList>
    </citation>
    <scope>NUCLEOTIDE SEQUENCE [LARGE SCALE GENOMIC DNA]</scope>
    <source>
        <strain evidence="9 10">S69</strain>
    </source>
</reference>
<comment type="catalytic activity">
    <reaction evidence="6">
        <text>Fe-coproporphyrin III + 2 H(+) = coproporphyrin III + Fe(2+)</text>
        <dbReference type="Rhea" id="RHEA:49572"/>
        <dbReference type="ChEBI" id="CHEBI:15378"/>
        <dbReference type="ChEBI" id="CHEBI:29033"/>
        <dbReference type="ChEBI" id="CHEBI:68438"/>
        <dbReference type="ChEBI" id="CHEBI:131725"/>
        <dbReference type="EC" id="4.99.1.9"/>
    </reaction>
    <physiologicalReaction direction="right-to-left" evidence="6">
        <dbReference type="Rhea" id="RHEA:49574"/>
    </physiologicalReaction>
</comment>
<evidence type="ECO:0000313" key="9">
    <source>
        <dbReference type="EMBL" id="OCC15229.1"/>
    </source>
</evidence>
<protein>
    <recommendedName>
        <fullName evidence="7 8">Ferrochelatase</fullName>
        <ecNumber evidence="7 8">4.98.1.1</ecNumber>
    </recommendedName>
    <alternativeName>
        <fullName evidence="7">Heme synthase</fullName>
    </alternativeName>
    <alternativeName>
        <fullName evidence="7">Protoheme ferro-lyase</fullName>
    </alternativeName>
</protein>
<dbReference type="InterPro" id="IPR019772">
    <property type="entry name" value="Ferrochelatase_AS"/>
</dbReference>
<keyword evidence="10" id="KW-1185">Reference proteome</keyword>
<dbReference type="GO" id="GO:0006783">
    <property type="term" value="P:heme biosynthetic process"/>
    <property type="evidence" value="ECO:0007669"/>
    <property type="project" value="UniProtKB-UniRule"/>
</dbReference>
<evidence type="ECO:0000256" key="6">
    <source>
        <dbReference type="ARBA" id="ARBA00024536"/>
    </source>
</evidence>
<gene>
    <name evidence="7" type="primary">hemH</name>
    <name evidence="9" type="ORF">DBT_1352</name>
</gene>
<evidence type="ECO:0000256" key="1">
    <source>
        <dbReference type="ARBA" id="ARBA00007718"/>
    </source>
</evidence>
<comment type="function">
    <text evidence="7 8">Catalyzes the ferrous insertion into protoporphyrin IX.</text>
</comment>
<evidence type="ECO:0000256" key="3">
    <source>
        <dbReference type="ARBA" id="ARBA00023133"/>
    </source>
</evidence>
<dbReference type="PROSITE" id="PS00534">
    <property type="entry name" value="FERROCHELATASE"/>
    <property type="match status" value="1"/>
</dbReference>
<dbReference type="EC" id="4.98.1.1" evidence="7 8"/>
<dbReference type="GO" id="GO:0046872">
    <property type="term" value="F:metal ion binding"/>
    <property type="evidence" value="ECO:0007669"/>
    <property type="project" value="UniProtKB-KW"/>
</dbReference>
<sequence length="315" mass="35570">MGGPDSLDAIRPFLFNLFSDRYIIRLGPSFLQRPIAWLIAKKRAPKSAQNYELIGGKTPLTEITIEQAKLLEGRLNEELGPKYGEEFKCVVGMRYWHPRTPDVLKELKDTGVKKVLGLSLYPHYSRATSGSSIEEFKSCCDSLGLSWDVIDRFPTHPAYISALCEVLDEGQKKIGNKDFHLVYSAHSLPKKFIDEGDPYLEDINATIRALESQTGIKGTLSFQSRSGPVKWLEPQTDIHLLELVKSGKKRLLCLPISFVSDHIETLYEIDILFKSIVKEAGGELFKTPGLNTRPSFINALYELVVEKLGENKWLR</sequence>